<dbReference type="PROSITE" id="PS50850">
    <property type="entry name" value="MFS"/>
    <property type="match status" value="1"/>
</dbReference>
<feature type="transmembrane region" description="Helical" evidence="6">
    <location>
        <begin position="227"/>
        <end position="245"/>
    </location>
</feature>
<dbReference type="AlphaFoldDB" id="A0A3M8QWR5"/>
<evidence type="ECO:0000313" key="8">
    <source>
        <dbReference type="EMBL" id="RNF60161.1"/>
    </source>
</evidence>
<feature type="transmembrane region" description="Helical" evidence="6">
    <location>
        <begin position="45"/>
        <end position="64"/>
    </location>
</feature>
<keyword evidence="5 6" id="KW-0472">Membrane</keyword>
<dbReference type="Pfam" id="PF07690">
    <property type="entry name" value="MFS_1"/>
    <property type="match status" value="1"/>
</dbReference>
<evidence type="ECO:0000256" key="3">
    <source>
        <dbReference type="ARBA" id="ARBA00022692"/>
    </source>
</evidence>
<feature type="transmembrane region" description="Helical" evidence="6">
    <location>
        <begin position="265"/>
        <end position="284"/>
    </location>
</feature>
<feature type="transmembrane region" description="Helical" evidence="6">
    <location>
        <begin position="361"/>
        <end position="385"/>
    </location>
</feature>
<evidence type="ECO:0000259" key="7">
    <source>
        <dbReference type="PROSITE" id="PS50850"/>
    </source>
</evidence>
<organism evidence="8">
    <name type="scientific">Acidithiobacillus sulfuriphilus</name>
    <dbReference type="NCBI Taxonomy" id="1867749"/>
    <lineage>
        <taxon>Bacteria</taxon>
        <taxon>Pseudomonadati</taxon>
        <taxon>Pseudomonadota</taxon>
        <taxon>Acidithiobacillia</taxon>
        <taxon>Acidithiobacillales</taxon>
        <taxon>Acidithiobacillaceae</taxon>
        <taxon>Acidithiobacillus</taxon>
    </lineage>
</organism>
<proteinExistence type="predicted"/>
<feature type="transmembrane region" description="Helical" evidence="6">
    <location>
        <begin position="76"/>
        <end position="99"/>
    </location>
</feature>
<dbReference type="InterPro" id="IPR020846">
    <property type="entry name" value="MFS_dom"/>
</dbReference>
<keyword evidence="3 6" id="KW-0812">Transmembrane</keyword>
<dbReference type="OrthoDB" id="9812189at2"/>
<feature type="domain" description="Major facilitator superfamily (MFS) profile" evidence="7">
    <location>
        <begin position="10"/>
        <end position="482"/>
    </location>
</feature>
<comment type="subcellular location">
    <subcellularLocation>
        <location evidence="1">Membrane</location>
        <topology evidence="1">Multi-pass membrane protein</topology>
    </subcellularLocation>
</comment>
<dbReference type="EMBL" id="RIZI01000177">
    <property type="protein sequence ID" value="RNF60161.1"/>
    <property type="molecule type" value="Genomic_DNA"/>
</dbReference>
<dbReference type="GO" id="GO:0016020">
    <property type="term" value="C:membrane"/>
    <property type="evidence" value="ECO:0007669"/>
    <property type="project" value="UniProtKB-SubCell"/>
</dbReference>
<evidence type="ECO:0000256" key="4">
    <source>
        <dbReference type="ARBA" id="ARBA00022989"/>
    </source>
</evidence>
<reference evidence="8" key="1">
    <citation type="submission" date="2018-10" db="EMBL/GenBank/DDBJ databases">
        <title>Acidithiobacillus sulfuriphilus sp. nov.: an extremely acidophilic sulfur-oxidizing chemolithotroph isolated from a neutral pH environment.</title>
        <authorList>
            <person name="Falagan C."/>
            <person name="Moya-Beltran A."/>
            <person name="Quatrini R."/>
            <person name="Johnson D.B."/>
        </authorList>
    </citation>
    <scope>NUCLEOTIDE SEQUENCE [LARGE SCALE GENOMIC DNA]</scope>
    <source>
        <strain evidence="8">CJ-2</strain>
    </source>
</reference>
<dbReference type="PANTHER" id="PTHR42718:SF9">
    <property type="entry name" value="MAJOR FACILITATOR SUPERFAMILY MULTIDRUG TRANSPORTER MFSC"/>
    <property type="match status" value="1"/>
</dbReference>
<dbReference type="GO" id="GO:0022857">
    <property type="term" value="F:transmembrane transporter activity"/>
    <property type="evidence" value="ECO:0007669"/>
    <property type="project" value="InterPro"/>
</dbReference>
<gene>
    <name evidence="8" type="ORF">EC580_09695</name>
</gene>
<keyword evidence="4 6" id="KW-1133">Transmembrane helix</keyword>
<feature type="transmembrane region" description="Helical" evidence="6">
    <location>
        <begin position="299"/>
        <end position="319"/>
    </location>
</feature>
<dbReference type="RefSeq" id="WP_123104539.1">
    <property type="nucleotide sequence ID" value="NZ_CP127527.1"/>
</dbReference>
<dbReference type="SUPFAM" id="SSF103473">
    <property type="entry name" value="MFS general substrate transporter"/>
    <property type="match status" value="2"/>
</dbReference>
<keyword evidence="2" id="KW-0813">Transport</keyword>
<dbReference type="InterPro" id="IPR036259">
    <property type="entry name" value="MFS_trans_sf"/>
</dbReference>
<feature type="transmembrane region" description="Helical" evidence="6">
    <location>
        <begin position="164"/>
        <end position="184"/>
    </location>
</feature>
<sequence>MKNSTLLPALFIGVAMALGLGSLEGSAVQGILPYIAGGLSTSSDHALWTLTYFIVHWSLGITLMPWSTARFGARRVFQGAAAIAATGTLVSALTHNLWIMLLSRAMEGIGAGLLVPLSQSLFLRHSPTARHGMVTMLWSNAMLIPFFVGPAIGGWLATTLNFRFIFWLSLPLWGLAWFLGRTGIPAGGENRDNPPFDLLGFGLLYAGLMALQVTLDQGEQYGWWHSFYILHTALAALILLLLFAWRESRAPHPLLQFHFLRQRNYWLGLLLLCLGWSLFMGWAAELPLWAEETLGFNGYWGGVLLLPIGLAAVPVSTLMDRLQGLFGLRRLATLCFLLFAAAYGSGYFSPQSGLAEIFWPMLLLGLGLGMLFVPLTMIILSGIPAEDIPKAATTSNFIRVFSANIGVSLISVYAIRDGALASNAFREHLLAYGNSSAMTAPTLAGLVAAQANTLSIDNLLRLSMWLCLLAALMAYAFLIPPRAIVTPGSPRSYVEEAEEEVAPL</sequence>
<feature type="transmembrane region" description="Helical" evidence="6">
    <location>
        <begin position="135"/>
        <end position="158"/>
    </location>
</feature>
<dbReference type="PANTHER" id="PTHR42718">
    <property type="entry name" value="MAJOR FACILITATOR SUPERFAMILY MULTIDRUG TRANSPORTER MFSC"/>
    <property type="match status" value="1"/>
</dbReference>
<feature type="transmembrane region" description="Helical" evidence="6">
    <location>
        <begin position="462"/>
        <end position="479"/>
    </location>
</feature>
<evidence type="ECO:0000256" key="1">
    <source>
        <dbReference type="ARBA" id="ARBA00004141"/>
    </source>
</evidence>
<protein>
    <submittedName>
        <fullName evidence="8">MFS transporter</fullName>
    </submittedName>
</protein>
<comment type="caution">
    <text evidence="8">The sequence shown here is derived from an EMBL/GenBank/DDBJ whole genome shotgun (WGS) entry which is preliminary data.</text>
</comment>
<dbReference type="InterPro" id="IPR011701">
    <property type="entry name" value="MFS"/>
</dbReference>
<dbReference type="Gene3D" id="1.20.1250.20">
    <property type="entry name" value="MFS general substrate transporter like domains"/>
    <property type="match status" value="2"/>
</dbReference>
<accession>A0A3M8QWR5</accession>
<evidence type="ECO:0000256" key="6">
    <source>
        <dbReference type="SAM" id="Phobius"/>
    </source>
</evidence>
<feature type="transmembrane region" description="Helical" evidence="6">
    <location>
        <begin position="331"/>
        <end position="349"/>
    </location>
</feature>
<evidence type="ECO:0000256" key="5">
    <source>
        <dbReference type="ARBA" id="ARBA00023136"/>
    </source>
</evidence>
<evidence type="ECO:0000256" key="2">
    <source>
        <dbReference type="ARBA" id="ARBA00022448"/>
    </source>
</evidence>
<feature type="transmembrane region" description="Helical" evidence="6">
    <location>
        <begin position="397"/>
        <end position="415"/>
    </location>
</feature>
<name>A0A3M8QWR5_9PROT</name>